<feature type="non-terminal residue" evidence="1">
    <location>
        <position position="85"/>
    </location>
</feature>
<dbReference type="Proteomes" id="UP000827986">
    <property type="component" value="Unassembled WGS sequence"/>
</dbReference>
<dbReference type="EMBL" id="JAHDVG010000466">
    <property type="protein sequence ID" value="KAH1182712.1"/>
    <property type="molecule type" value="Genomic_DNA"/>
</dbReference>
<comment type="caution">
    <text evidence="1">The sequence shown here is derived from an EMBL/GenBank/DDBJ whole genome shotgun (WGS) entry which is preliminary data.</text>
</comment>
<sequence length="85" mass="9684">MQHPTAGQLCPLDPALLRDAPPGTLNRHMVPLIQSPSGACLFVSRRYKKMMLPELASAPTAELEESIRHYSRKRRALQDEMWESR</sequence>
<proteinExistence type="predicted"/>
<evidence type="ECO:0000313" key="2">
    <source>
        <dbReference type="Proteomes" id="UP000827986"/>
    </source>
</evidence>
<gene>
    <name evidence="1" type="ORF">KIL84_004204</name>
</gene>
<name>A0A9D4AZT8_9SAUR</name>
<evidence type="ECO:0000313" key="1">
    <source>
        <dbReference type="EMBL" id="KAH1182712.1"/>
    </source>
</evidence>
<organism evidence="1 2">
    <name type="scientific">Mauremys mutica</name>
    <name type="common">yellowpond turtle</name>
    <dbReference type="NCBI Taxonomy" id="74926"/>
    <lineage>
        <taxon>Eukaryota</taxon>
        <taxon>Metazoa</taxon>
        <taxon>Chordata</taxon>
        <taxon>Craniata</taxon>
        <taxon>Vertebrata</taxon>
        <taxon>Euteleostomi</taxon>
        <taxon>Archelosauria</taxon>
        <taxon>Testudinata</taxon>
        <taxon>Testudines</taxon>
        <taxon>Cryptodira</taxon>
        <taxon>Durocryptodira</taxon>
        <taxon>Testudinoidea</taxon>
        <taxon>Geoemydidae</taxon>
        <taxon>Geoemydinae</taxon>
        <taxon>Mauremys</taxon>
    </lineage>
</organism>
<dbReference type="AlphaFoldDB" id="A0A9D4AZT8"/>
<keyword evidence="2" id="KW-1185">Reference proteome</keyword>
<protein>
    <submittedName>
        <fullName evidence="1">Uncharacterized protein</fullName>
    </submittedName>
</protein>
<accession>A0A9D4AZT8</accession>
<reference evidence="1" key="1">
    <citation type="submission" date="2021-09" db="EMBL/GenBank/DDBJ databases">
        <title>The genome of Mauremys mutica provides insights into the evolution of semi-aquatic lifestyle.</title>
        <authorList>
            <person name="Gong S."/>
            <person name="Gao Y."/>
        </authorList>
    </citation>
    <scope>NUCLEOTIDE SEQUENCE</scope>
    <source>
        <strain evidence="1">MM-2020</strain>
        <tissue evidence="1">Muscle</tissue>
    </source>
</reference>